<dbReference type="AlphaFoldDB" id="A0A7J7JRT1"/>
<evidence type="ECO:0000256" key="5">
    <source>
        <dbReference type="SAM" id="MobiDB-lite"/>
    </source>
</evidence>
<dbReference type="OrthoDB" id="10264550at2759"/>
<feature type="domain" description="HTH Mu-type" evidence="6">
    <location>
        <begin position="369"/>
        <end position="384"/>
    </location>
</feature>
<evidence type="ECO:0000313" key="8">
    <source>
        <dbReference type="Proteomes" id="UP000593567"/>
    </source>
</evidence>
<dbReference type="GO" id="GO:0005737">
    <property type="term" value="C:cytoplasm"/>
    <property type="evidence" value="ECO:0007669"/>
    <property type="project" value="UniProtKB-SubCell"/>
</dbReference>
<proteinExistence type="inferred from homology"/>
<evidence type="ECO:0000256" key="3">
    <source>
        <dbReference type="ARBA" id="ARBA00020148"/>
    </source>
</evidence>
<dbReference type="InterPro" id="IPR029058">
    <property type="entry name" value="AB_hydrolase_fold"/>
</dbReference>
<comment type="subcellular location">
    <subcellularLocation>
        <location evidence="1">Cytoplasm</location>
    </subcellularLocation>
</comment>
<dbReference type="PANTHER" id="PTHR15913">
    <property type="entry name" value="ACID CLUSTER PROTEIN 33"/>
    <property type="match status" value="1"/>
</dbReference>
<accession>A0A7J7JRT1</accession>
<comment type="similarity">
    <text evidence="2">Belongs to the AB hydrolase superfamily.</text>
</comment>
<keyword evidence="8" id="KW-1185">Reference proteome</keyword>
<sequence>MDFHNTPEYKSLRSSVPLRKVVVEGNVEWSYYDAGPKTIHNPLVFLPPVSGTADIYFRQLLSLSATGCRAISVNHPVVWDVPSWCQSFHLFLNSLGIDRVHLFGASLGGFLAQKFAEFSGNGRRVRSLILCNAFNDTDVFDQTSACSSFWAVPAVVLKKLVMGTFETMNMDGSMVAAADFMVQKLDALSQQELASRLTLNCVSCYVEPQNVQVLSSDVTLMSVFDQHALSNSVQNEMSKLYPEAKKALLKTGGNFPYLSRSDEVNLYIQVHLQKYADTVYSATEPRQFLPPPSNPSTSSSKPSTSAAILTDSDSDSDNDVEPSAKTNTPVAASVPERPVTSKQQSQVLLEQGLLEDSLPAEQELQMSPMHETAAAAAAAGADDL</sequence>
<dbReference type="InterPro" id="IPR003314">
    <property type="entry name" value="Mu-type_HTH"/>
</dbReference>
<feature type="compositionally biased region" description="Low complexity" evidence="5">
    <location>
        <begin position="295"/>
        <end position="305"/>
    </location>
</feature>
<dbReference type="Gene3D" id="3.40.50.1820">
    <property type="entry name" value="alpha/beta hydrolase"/>
    <property type="match status" value="1"/>
</dbReference>
<dbReference type="InterPro" id="IPR026151">
    <property type="entry name" value="Maspardin"/>
</dbReference>
<feature type="region of interest" description="Disordered" evidence="5">
    <location>
        <begin position="284"/>
        <end position="384"/>
    </location>
</feature>
<evidence type="ECO:0000259" key="6">
    <source>
        <dbReference type="PROSITE" id="PS51702"/>
    </source>
</evidence>
<name>A0A7J7JRT1_BUGNE</name>
<evidence type="ECO:0000313" key="7">
    <source>
        <dbReference type="EMBL" id="KAF6028146.1"/>
    </source>
</evidence>
<evidence type="ECO:0000256" key="4">
    <source>
        <dbReference type="ARBA" id="ARBA00022490"/>
    </source>
</evidence>
<gene>
    <name evidence="7" type="ORF">EB796_013544</name>
</gene>
<feature type="compositionally biased region" description="Low complexity" evidence="5">
    <location>
        <begin position="373"/>
        <end position="384"/>
    </location>
</feature>
<dbReference type="Pfam" id="PF00561">
    <property type="entry name" value="Abhydrolase_1"/>
    <property type="match status" value="1"/>
</dbReference>
<dbReference type="GO" id="GO:0003677">
    <property type="term" value="F:DNA binding"/>
    <property type="evidence" value="ECO:0007669"/>
    <property type="project" value="InterPro"/>
</dbReference>
<dbReference type="Proteomes" id="UP000593567">
    <property type="component" value="Unassembled WGS sequence"/>
</dbReference>
<dbReference type="InterPro" id="IPR000073">
    <property type="entry name" value="AB_hydrolase_1"/>
</dbReference>
<dbReference type="PROSITE" id="PS51702">
    <property type="entry name" value="HTH_MU"/>
    <property type="match status" value="1"/>
</dbReference>
<dbReference type="PANTHER" id="PTHR15913:SF0">
    <property type="entry name" value="MASPARDIN"/>
    <property type="match status" value="1"/>
</dbReference>
<reference evidence="7" key="1">
    <citation type="submission" date="2020-06" db="EMBL/GenBank/DDBJ databases">
        <title>Draft genome of Bugula neritina, a colonial animal packing powerful symbionts and potential medicines.</title>
        <authorList>
            <person name="Rayko M."/>
        </authorList>
    </citation>
    <scope>NUCLEOTIDE SEQUENCE [LARGE SCALE GENOMIC DNA]</scope>
    <source>
        <strain evidence="7">Kwan_BN1</strain>
    </source>
</reference>
<dbReference type="SUPFAM" id="SSF53474">
    <property type="entry name" value="alpha/beta-Hydrolases"/>
    <property type="match status" value="1"/>
</dbReference>
<evidence type="ECO:0000256" key="1">
    <source>
        <dbReference type="ARBA" id="ARBA00004496"/>
    </source>
</evidence>
<protein>
    <recommendedName>
        <fullName evidence="3">Maspardin</fullName>
    </recommendedName>
</protein>
<comment type="caution">
    <text evidence="7">The sequence shown here is derived from an EMBL/GenBank/DDBJ whole genome shotgun (WGS) entry which is preliminary data.</text>
</comment>
<evidence type="ECO:0000256" key="2">
    <source>
        <dbReference type="ARBA" id="ARBA00008645"/>
    </source>
</evidence>
<dbReference type="EMBL" id="VXIV02001986">
    <property type="protein sequence ID" value="KAF6028146.1"/>
    <property type="molecule type" value="Genomic_DNA"/>
</dbReference>
<keyword evidence="4" id="KW-0963">Cytoplasm</keyword>
<organism evidence="7 8">
    <name type="scientific">Bugula neritina</name>
    <name type="common">Brown bryozoan</name>
    <name type="synonym">Sertularia neritina</name>
    <dbReference type="NCBI Taxonomy" id="10212"/>
    <lineage>
        <taxon>Eukaryota</taxon>
        <taxon>Metazoa</taxon>
        <taxon>Spiralia</taxon>
        <taxon>Lophotrochozoa</taxon>
        <taxon>Bryozoa</taxon>
        <taxon>Gymnolaemata</taxon>
        <taxon>Cheilostomatida</taxon>
        <taxon>Flustrina</taxon>
        <taxon>Buguloidea</taxon>
        <taxon>Bugulidae</taxon>
        <taxon>Bugula</taxon>
    </lineage>
</organism>